<gene>
    <name evidence="2" type="ORF">FZC79_10675</name>
</gene>
<dbReference type="PANTHER" id="PTHR33215:SF13">
    <property type="entry name" value="PROTEIN DISTAL ANTENNA"/>
    <property type="match status" value="1"/>
</dbReference>
<dbReference type="PANTHER" id="PTHR33215">
    <property type="entry name" value="PROTEIN DISTAL ANTENNA"/>
    <property type="match status" value="1"/>
</dbReference>
<organism evidence="2 3">
    <name type="scientific">Rossellomorea vietnamensis</name>
    <dbReference type="NCBI Taxonomy" id="218284"/>
    <lineage>
        <taxon>Bacteria</taxon>
        <taxon>Bacillati</taxon>
        <taxon>Bacillota</taxon>
        <taxon>Bacilli</taxon>
        <taxon>Bacillales</taxon>
        <taxon>Bacillaceae</taxon>
        <taxon>Rossellomorea</taxon>
    </lineage>
</organism>
<dbReference type="AlphaFoldDB" id="A0A5D4KDG4"/>
<accession>A0A5D4KDG4</accession>
<dbReference type="InterPro" id="IPR009057">
    <property type="entry name" value="Homeodomain-like_sf"/>
</dbReference>
<protein>
    <submittedName>
        <fullName evidence="2">Helix-turn-helix domain-containing protein</fullName>
    </submittedName>
</protein>
<dbReference type="InterPro" id="IPR051839">
    <property type="entry name" value="RD_transcriptional_regulator"/>
</dbReference>
<dbReference type="Pfam" id="PF13551">
    <property type="entry name" value="HTH_29"/>
    <property type="match status" value="1"/>
</dbReference>
<feature type="coiled-coil region" evidence="1">
    <location>
        <begin position="68"/>
        <end position="95"/>
    </location>
</feature>
<dbReference type="RefSeq" id="WP_148946811.1">
    <property type="nucleotide sequence ID" value="NZ_VTEH01000007.1"/>
</dbReference>
<dbReference type="SUPFAM" id="SSF46689">
    <property type="entry name" value="Homeodomain-like"/>
    <property type="match status" value="1"/>
</dbReference>
<evidence type="ECO:0000313" key="3">
    <source>
        <dbReference type="Proteomes" id="UP000323317"/>
    </source>
</evidence>
<reference evidence="2 3" key="1">
    <citation type="submission" date="2019-08" db="EMBL/GenBank/DDBJ databases">
        <title>Bacillus genomes from the desert of Cuatro Cienegas, Coahuila.</title>
        <authorList>
            <person name="Olmedo-Alvarez G."/>
        </authorList>
    </citation>
    <scope>NUCLEOTIDE SEQUENCE [LARGE SCALE GENOMIC DNA]</scope>
    <source>
        <strain evidence="2 3">CH40_1T</strain>
    </source>
</reference>
<evidence type="ECO:0000313" key="2">
    <source>
        <dbReference type="EMBL" id="TYR75222.1"/>
    </source>
</evidence>
<keyword evidence="1" id="KW-0175">Coiled coil</keyword>
<dbReference type="Proteomes" id="UP000323317">
    <property type="component" value="Unassembled WGS sequence"/>
</dbReference>
<evidence type="ECO:0000256" key="1">
    <source>
        <dbReference type="SAM" id="Coils"/>
    </source>
</evidence>
<dbReference type="Gene3D" id="1.10.10.60">
    <property type="entry name" value="Homeodomain-like"/>
    <property type="match status" value="1"/>
</dbReference>
<proteinExistence type="predicted"/>
<name>A0A5D4KDG4_9BACI</name>
<dbReference type="EMBL" id="VTEH01000007">
    <property type="protein sequence ID" value="TYR75222.1"/>
    <property type="molecule type" value="Genomic_DNA"/>
</dbReference>
<sequence length="103" mass="11936">MAKKQHSHTSVENKLEAVKKVLENHQPVAAVAKELGLHRDTVNRWVNQFKANGKEGLMNSRSITNSGTTQEIKRIRELEKKLKEKEQENEILKKFQAFLKENE</sequence>
<comment type="caution">
    <text evidence="2">The sequence shown here is derived from an EMBL/GenBank/DDBJ whole genome shotgun (WGS) entry which is preliminary data.</text>
</comment>